<dbReference type="Proteomes" id="UP001589611">
    <property type="component" value="Unassembled WGS sequence"/>
</dbReference>
<protein>
    <submittedName>
        <fullName evidence="2">Uncharacterized protein</fullName>
    </submittedName>
</protein>
<sequence>MKRRHAEHAISEDERIARYAYVLGNVPASIADRAYAAAYTRLSAAQRREIVGQLRSELPVAPQEPASDDPNEFAVLMRDLHARNALVRIPGAAIIATEFVASPPIVAYFTTGAGSVTMDQQPPWVHDLAGHETAPIDGGRIHHRRGANSGEWYGS</sequence>
<feature type="region of interest" description="Disordered" evidence="1">
    <location>
        <begin position="135"/>
        <end position="155"/>
    </location>
</feature>
<dbReference type="EMBL" id="JBHMBE010000001">
    <property type="protein sequence ID" value="MFB9644443.1"/>
    <property type="molecule type" value="Genomic_DNA"/>
</dbReference>
<gene>
    <name evidence="2" type="ORF">ACFFPJ_01375</name>
</gene>
<evidence type="ECO:0000313" key="2">
    <source>
        <dbReference type="EMBL" id="MFB9644443.1"/>
    </source>
</evidence>
<keyword evidence="3" id="KW-1185">Reference proteome</keyword>
<organism evidence="2 3">
    <name type="scientific">Microbacterium terregens</name>
    <dbReference type="NCBI Taxonomy" id="69363"/>
    <lineage>
        <taxon>Bacteria</taxon>
        <taxon>Bacillati</taxon>
        <taxon>Actinomycetota</taxon>
        <taxon>Actinomycetes</taxon>
        <taxon>Micrococcales</taxon>
        <taxon>Microbacteriaceae</taxon>
        <taxon>Microbacterium</taxon>
    </lineage>
</organism>
<comment type="caution">
    <text evidence="2">The sequence shown here is derived from an EMBL/GenBank/DDBJ whole genome shotgun (WGS) entry which is preliminary data.</text>
</comment>
<name>A0ABV5SVS7_9MICO</name>
<evidence type="ECO:0000256" key="1">
    <source>
        <dbReference type="SAM" id="MobiDB-lite"/>
    </source>
</evidence>
<dbReference type="RefSeq" id="WP_344710911.1">
    <property type="nucleotide sequence ID" value="NZ_BAAAWH010000001.1"/>
</dbReference>
<accession>A0ABV5SVS7</accession>
<reference evidence="2 3" key="1">
    <citation type="submission" date="2024-09" db="EMBL/GenBank/DDBJ databases">
        <authorList>
            <person name="Sun Q."/>
            <person name="Mori K."/>
        </authorList>
    </citation>
    <scope>NUCLEOTIDE SEQUENCE [LARGE SCALE GENOMIC DNA]</scope>
    <source>
        <strain evidence="2 3">JCM 1342</strain>
    </source>
</reference>
<evidence type="ECO:0000313" key="3">
    <source>
        <dbReference type="Proteomes" id="UP001589611"/>
    </source>
</evidence>
<proteinExistence type="predicted"/>